<organism evidence="1 2">
    <name type="scientific">Rotaria socialis</name>
    <dbReference type="NCBI Taxonomy" id="392032"/>
    <lineage>
        <taxon>Eukaryota</taxon>
        <taxon>Metazoa</taxon>
        <taxon>Spiralia</taxon>
        <taxon>Gnathifera</taxon>
        <taxon>Rotifera</taxon>
        <taxon>Eurotatoria</taxon>
        <taxon>Bdelloidea</taxon>
        <taxon>Philodinida</taxon>
        <taxon>Philodinidae</taxon>
        <taxon>Rotaria</taxon>
    </lineage>
</organism>
<keyword evidence="2" id="KW-1185">Reference proteome</keyword>
<reference evidence="1" key="1">
    <citation type="submission" date="2021-02" db="EMBL/GenBank/DDBJ databases">
        <authorList>
            <person name="Nowell W R."/>
        </authorList>
    </citation>
    <scope>NUCLEOTIDE SEQUENCE</scope>
</reference>
<dbReference type="AlphaFoldDB" id="A0A821YDW4"/>
<name>A0A821YDW4_9BILA</name>
<accession>A0A821YDW4</accession>
<gene>
    <name evidence="1" type="ORF">UJA718_LOCUS48249</name>
</gene>
<evidence type="ECO:0000313" key="2">
    <source>
        <dbReference type="Proteomes" id="UP000663873"/>
    </source>
</evidence>
<protein>
    <submittedName>
        <fullName evidence="1">Uncharacterized protein</fullName>
    </submittedName>
</protein>
<sequence length="58" mass="6363">MSSSNINILDNNKLISEKVGYHLEEIILQIMNTKEIITIGLSGGSLIDMLASIVPHLQ</sequence>
<evidence type="ECO:0000313" key="1">
    <source>
        <dbReference type="EMBL" id="CAF4961126.1"/>
    </source>
</evidence>
<proteinExistence type="predicted"/>
<dbReference type="EMBL" id="CAJOBP010095575">
    <property type="protein sequence ID" value="CAF4961126.1"/>
    <property type="molecule type" value="Genomic_DNA"/>
</dbReference>
<comment type="caution">
    <text evidence="1">The sequence shown here is derived from an EMBL/GenBank/DDBJ whole genome shotgun (WGS) entry which is preliminary data.</text>
</comment>
<dbReference type="Proteomes" id="UP000663873">
    <property type="component" value="Unassembled WGS sequence"/>
</dbReference>
<feature type="non-terminal residue" evidence="1">
    <location>
        <position position="58"/>
    </location>
</feature>